<sequence>MEGYLLVPPERSAIIGRAVWKPRYVVLGTNGPRHPTAPKPSLPRSISARKLHAARQGLKTSSVFQSSDDLTRVDQDQLWLTVTKQKGDSEIISHNLLSSIRSCEIQSIQFRKPGPAVPTLILTFELDAASERLRKRRSSRSGQLTSPSSTFPNSLLFRPMPDDRFDIYDWQVTIAPRIRPATAERGDASSNDSASLFAFVNPFGNSQKQSERPTISNPIPQPEPFLHHRTSTKGHRPPPKPISLISPSPSLRSRHSDLSSPTSSFSPSGPLPIQHPPLPSPASTLNHDGDLISSWTSAQGRSSALSHYTHASTPPTGPRETILDRAFSMRYIPGAADAPPPSEEGKLSSIARFEALMRDHEARKNRPATPTHNRNESVADWDIDEAPESDDSDIDRVAPNPRTQNARRVDTPSDDPLTWSMHTISAPTQRALGYISGRTTPATGRPGSARSEDHPPMPTMRARPGEGGRAIPASLSLAGMGTRVIPPAPRTVDTAEEEEEDEDEEDDEEESDEEDEEEDDREVDLYSAAFPQPPSNPLPRSRTAPPTRPPLYQRHSSASSCLPVQTNVSSAAASSRNSRNSDASSGFGLPEAETVLVRGLSQARLSRLVRGTQPGVLQRGMSEESRCGGGWRGGGMLGGVEGGFM</sequence>
<reference evidence="2" key="1">
    <citation type="submission" date="2016-03" db="EMBL/GenBank/DDBJ databases">
        <title>Updated assembly of Pseudogymnoascus destructans, the fungus causing white-nose syndrome of bats.</title>
        <authorList>
            <person name="Palmer J.M."/>
            <person name="Drees K.P."/>
            <person name="Foster J.T."/>
            <person name="Lindner D.L."/>
        </authorList>
    </citation>
    <scope>NUCLEOTIDE SEQUENCE [LARGE SCALE GENOMIC DNA]</scope>
    <source>
        <strain evidence="2">20631-21</strain>
    </source>
</reference>
<gene>
    <name evidence="2" type="ORF">VC83_00426</name>
</gene>
<feature type="compositionally biased region" description="Polar residues" evidence="1">
    <location>
        <begin position="205"/>
        <end position="218"/>
    </location>
</feature>
<evidence type="ECO:0000313" key="2">
    <source>
        <dbReference type="EMBL" id="OAF63485.1"/>
    </source>
</evidence>
<proteinExistence type="predicted"/>
<evidence type="ECO:0008006" key="3">
    <source>
        <dbReference type="Google" id="ProtNLM"/>
    </source>
</evidence>
<dbReference type="GeneID" id="36283524"/>
<feature type="compositionally biased region" description="Polar residues" evidence="1">
    <location>
        <begin position="142"/>
        <end position="153"/>
    </location>
</feature>
<name>A0A177AN66_9PEZI</name>
<organism evidence="2">
    <name type="scientific">Pseudogymnoascus destructans</name>
    <dbReference type="NCBI Taxonomy" id="655981"/>
    <lineage>
        <taxon>Eukaryota</taxon>
        <taxon>Fungi</taxon>
        <taxon>Dikarya</taxon>
        <taxon>Ascomycota</taxon>
        <taxon>Pezizomycotina</taxon>
        <taxon>Leotiomycetes</taxon>
        <taxon>Thelebolales</taxon>
        <taxon>Thelebolaceae</taxon>
        <taxon>Pseudogymnoascus</taxon>
    </lineage>
</organism>
<accession>A0A177AN66</accession>
<protein>
    <recommendedName>
        <fullName evidence="3">PH domain-containing protein</fullName>
    </recommendedName>
</protein>
<feature type="region of interest" description="Disordered" evidence="1">
    <location>
        <begin position="133"/>
        <end position="157"/>
    </location>
</feature>
<feature type="compositionally biased region" description="Acidic residues" evidence="1">
    <location>
        <begin position="379"/>
        <end position="393"/>
    </location>
</feature>
<feature type="compositionally biased region" description="Low complexity" evidence="1">
    <location>
        <begin position="242"/>
        <end position="251"/>
    </location>
</feature>
<feature type="compositionally biased region" description="Low complexity" evidence="1">
    <location>
        <begin position="569"/>
        <end position="585"/>
    </location>
</feature>
<dbReference type="eggNOG" id="ENOG502SFQA">
    <property type="taxonomic scope" value="Eukaryota"/>
</dbReference>
<evidence type="ECO:0000256" key="1">
    <source>
        <dbReference type="SAM" id="MobiDB-lite"/>
    </source>
</evidence>
<feature type="compositionally biased region" description="Pro residues" evidence="1">
    <location>
        <begin position="269"/>
        <end position="280"/>
    </location>
</feature>
<dbReference type="Proteomes" id="UP000077154">
    <property type="component" value="Unassembled WGS sequence"/>
</dbReference>
<dbReference type="VEuPathDB" id="FungiDB:GMDG_03217"/>
<feature type="compositionally biased region" description="Basic residues" evidence="1">
    <location>
        <begin position="227"/>
        <end position="238"/>
    </location>
</feature>
<dbReference type="AlphaFoldDB" id="A0A177AN66"/>
<feature type="region of interest" description="Disordered" evidence="1">
    <location>
        <begin position="205"/>
        <end position="298"/>
    </location>
</feature>
<feature type="compositionally biased region" description="Acidic residues" evidence="1">
    <location>
        <begin position="494"/>
        <end position="522"/>
    </location>
</feature>
<dbReference type="EMBL" id="KV441386">
    <property type="protein sequence ID" value="OAF63485.1"/>
    <property type="molecule type" value="Genomic_DNA"/>
</dbReference>
<dbReference type="OrthoDB" id="5379885at2759"/>
<dbReference type="RefSeq" id="XP_024328751.1">
    <property type="nucleotide sequence ID" value="XM_024464120.1"/>
</dbReference>
<feature type="region of interest" description="Disordered" evidence="1">
    <location>
        <begin position="362"/>
        <end position="590"/>
    </location>
</feature>
<feature type="compositionally biased region" description="Polar residues" evidence="1">
    <location>
        <begin position="554"/>
        <end position="568"/>
    </location>
</feature>
<feature type="compositionally biased region" description="Low complexity" evidence="1">
    <location>
        <begin position="258"/>
        <end position="268"/>
    </location>
</feature>